<feature type="domain" description="Fido" evidence="1">
    <location>
        <begin position="5"/>
        <end position="125"/>
    </location>
</feature>
<dbReference type="InterPro" id="IPR053737">
    <property type="entry name" value="Type_II_TA_Toxin"/>
</dbReference>
<dbReference type="EMBL" id="CP000804">
    <property type="protein sequence ID" value="ABU56150.1"/>
    <property type="molecule type" value="Genomic_DNA"/>
</dbReference>
<dbReference type="PROSITE" id="PS51459">
    <property type="entry name" value="FIDO"/>
    <property type="match status" value="1"/>
</dbReference>
<dbReference type="RefSeq" id="WP_011997556.1">
    <property type="nucleotide sequence ID" value="NC_009767.1"/>
</dbReference>
<dbReference type="PANTHER" id="PTHR39426:SF1">
    <property type="entry name" value="HOMOLOGY TO DEATH-ON-CURING PROTEIN OF PHAGE P1"/>
    <property type="match status" value="1"/>
</dbReference>
<dbReference type="STRING" id="383372.Rcas_0011"/>
<dbReference type="Gene3D" id="1.20.120.1870">
    <property type="entry name" value="Fic/DOC protein, Fido domain"/>
    <property type="match status" value="1"/>
</dbReference>
<sequence>MIQYLTTDDVLDLHTYAVLRYGGRLGIASHDRLMSVVTAPRQVLFEAELYPDVPSKAAALMFLMIKSRPFVSANESTALLCMLRFLALNEASLRNDVAEAELLWLVRSVSNSDLDRGGVEHWLRQRLDHSA</sequence>
<dbReference type="Pfam" id="PF02661">
    <property type="entry name" value="Fic"/>
    <property type="match status" value="1"/>
</dbReference>
<protein>
    <submittedName>
        <fullName evidence="2">Death-on-curing family protein</fullName>
    </submittedName>
</protein>
<evidence type="ECO:0000313" key="2">
    <source>
        <dbReference type="EMBL" id="ABU56150.1"/>
    </source>
</evidence>
<dbReference type="InterPro" id="IPR003812">
    <property type="entry name" value="Fido"/>
</dbReference>
<evidence type="ECO:0000313" key="3">
    <source>
        <dbReference type="Proteomes" id="UP000000263"/>
    </source>
</evidence>
<reference evidence="2 3" key="1">
    <citation type="submission" date="2007-08" db="EMBL/GenBank/DDBJ databases">
        <title>Complete sequence of Roseiflexus castenholzii DSM 13941.</title>
        <authorList>
            <consortium name="US DOE Joint Genome Institute"/>
            <person name="Copeland A."/>
            <person name="Lucas S."/>
            <person name="Lapidus A."/>
            <person name="Barry K."/>
            <person name="Glavina del Rio T."/>
            <person name="Dalin E."/>
            <person name="Tice H."/>
            <person name="Pitluck S."/>
            <person name="Thompson L.S."/>
            <person name="Brettin T."/>
            <person name="Bruce D."/>
            <person name="Detter J.C."/>
            <person name="Han C."/>
            <person name="Tapia R."/>
            <person name="Schmutz J."/>
            <person name="Larimer F."/>
            <person name="Land M."/>
            <person name="Hauser L."/>
            <person name="Kyrpides N."/>
            <person name="Mikhailova N."/>
            <person name="Bryant D.A."/>
            <person name="Hanada S."/>
            <person name="Tsukatani Y."/>
            <person name="Richardson P."/>
        </authorList>
    </citation>
    <scope>NUCLEOTIDE SEQUENCE [LARGE SCALE GENOMIC DNA]</scope>
    <source>
        <strain evidence="3">DSM 13941 / HLO8</strain>
    </source>
</reference>
<proteinExistence type="predicted"/>
<organism evidence="2 3">
    <name type="scientific">Roseiflexus castenholzii (strain DSM 13941 / HLO8)</name>
    <dbReference type="NCBI Taxonomy" id="383372"/>
    <lineage>
        <taxon>Bacteria</taxon>
        <taxon>Bacillati</taxon>
        <taxon>Chloroflexota</taxon>
        <taxon>Chloroflexia</taxon>
        <taxon>Chloroflexales</taxon>
        <taxon>Roseiflexineae</taxon>
        <taxon>Roseiflexaceae</taxon>
        <taxon>Roseiflexus</taxon>
    </lineage>
</organism>
<dbReference type="HOGENOM" id="CLU_115697_7_0_0"/>
<dbReference type="KEGG" id="rca:Rcas_0011"/>
<dbReference type="GO" id="GO:0016301">
    <property type="term" value="F:kinase activity"/>
    <property type="evidence" value="ECO:0007669"/>
    <property type="project" value="InterPro"/>
</dbReference>
<dbReference type="PANTHER" id="PTHR39426">
    <property type="entry name" value="HOMOLOGY TO DEATH-ON-CURING PROTEIN OF PHAGE P1"/>
    <property type="match status" value="1"/>
</dbReference>
<accession>A7NFC8</accession>
<evidence type="ECO:0000259" key="1">
    <source>
        <dbReference type="PROSITE" id="PS51459"/>
    </source>
</evidence>
<dbReference type="AlphaFoldDB" id="A7NFC8"/>
<dbReference type="Proteomes" id="UP000000263">
    <property type="component" value="Chromosome"/>
</dbReference>
<keyword evidence="3" id="KW-1185">Reference proteome</keyword>
<gene>
    <name evidence="2" type="ordered locus">Rcas_0011</name>
</gene>
<name>A7NFC8_ROSCS</name>
<dbReference type="InterPro" id="IPR006440">
    <property type="entry name" value="Doc"/>
</dbReference>
<dbReference type="eggNOG" id="COG3654">
    <property type="taxonomic scope" value="Bacteria"/>
</dbReference>